<protein>
    <submittedName>
        <fullName evidence="2">Uncharacterized protein</fullName>
    </submittedName>
</protein>
<dbReference type="GeneID" id="38782587"/>
<proteinExistence type="predicted"/>
<dbReference type="InParanoid" id="A0A401GU06"/>
<feature type="compositionally biased region" description="Polar residues" evidence="1">
    <location>
        <begin position="181"/>
        <end position="206"/>
    </location>
</feature>
<reference evidence="2 3" key="1">
    <citation type="journal article" date="2018" name="Sci. Rep.">
        <title>Genome sequence of the cauliflower mushroom Sparassis crispa (Hanabiratake) and its association with beneficial usage.</title>
        <authorList>
            <person name="Kiyama R."/>
            <person name="Furutani Y."/>
            <person name="Kawaguchi K."/>
            <person name="Nakanishi T."/>
        </authorList>
    </citation>
    <scope>NUCLEOTIDE SEQUENCE [LARGE SCALE GENOMIC DNA]</scope>
</reference>
<evidence type="ECO:0000256" key="1">
    <source>
        <dbReference type="SAM" id="MobiDB-lite"/>
    </source>
</evidence>
<dbReference type="AlphaFoldDB" id="A0A401GU06"/>
<organism evidence="2 3">
    <name type="scientific">Sparassis crispa</name>
    <dbReference type="NCBI Taxonomy" id="139825"/>
    <lineage>
        <taxon>Eukaryota</taxon>
        <taxon>Fungi</taxon>
        <taxon>Dikarya</taxon>
        <taxon>Basidiomycota</taxon>
        <taxon>Agaricomycotina</taxon>
        <taxon>Agaricomycetes</taxon>
        <taxon>Polyporales</taxon>
        <taxon>Sparassidaceae</taxon>
        <taxon>Sparassis</taxon>
    </lineage>
</organism>
<feature type="compositionally biased region" description="Basic residues" evidence="1">
    <location>
        <begin position="66"/>
        <end position="75"/>
    </location>
</feature>
<feature type="compositionally biased region" description="Basic and acidic residues" evidence="1">
    <location>
        <begin position="256"/>
        <end position="273"/>
    </location>
</feature>
<dbReference type="EMBL" id="BFAD01000008">
    <property type="protein sequence ID" value="GBE85670.1"/>
    <property type="molecule type" value="Genomic_DNA"/>
</dbReference>
<feature type="region of interest" description="Disordered" evidence="1">
    <location>
        <begin position="43"/>
        <end position="273"/>
    </location>
</feature>
<gene>
    <name evidence="2" type="ORF">SCP_0801910</name>
</gene>
<name>A0A401GU06_9APHY</name>
<evidence type="ECO:0000313" key="3">
    <source>
        <dbReference type="Proteomes" id="UP000287166"/>
    </source>
</evidence>
<evidence type="ECO:0000313" key="2">
    <source>
        <dbReference type="EMBL" id="GBE85670.1"/>
    </source>
</evidence>
<keyword evidence="3" id="KW-1185">Reference proteome</keyword>
<accession>A0A401GU06</accession>
<dbReference type="Proteomes" id="UP000287166">
    <property type="component" value="Unassembled WGS sequence"/>
</dbReference>
<feature type="compositionally biased region" description="Basic and acidic residues" evidence="1">
    <location>
        <begin position="51"/>
        <end position="63"/>
    </location>
</feature>
<dbReference type="RefSeq" id="XP_027616583.1">
    <property type="nucleotide sequence ID" value="XM_027760782.1"/>
</dbReference>
<sequence>MPIIHPSPNPVPPTPPLAIDMGGSYALPTRDLLPAAVIIAENPENRGTAVRRKDKDVKTKDGVGGRPRRFPGKRLFRGDDDSPPLVKKRGSGAFASRSTHLPRRTPTLHWPLRRRSSAPALKEQKVTHAVIPGAPFDAEPDAVPFHNEQDACPSDAPEEDWVTGRMKTNAENPEEQPPKTPQMNTTGVFPQSMRSSRGSVTATPRTAVTPESVKSKLSEMSSTVSGKMVSALGLKLKSRQTEKSSGAAEQDCGSLGDKRDGERCQEKEKKALA</sequence>
<comment type="caution">
    <text evidence="2">The sequence shown here is derived from an EMBL/GenBank/DDBJ whole genome shotgun (WGS) entry which is preliminary data.</text>
</comment>